<feature type="transmembrane region" description="Helical" evidence="1">
    <location>
        <begin position="87"/>
        <end position="105"/>
    </location>
</feature>
<keyword evidence="1" id="KW-1133">Transmembrane helix</keyword>
<dbReference type="RefSeq" id="WP_215818545.1">
    <property type="nucleotide sequence ID" value="NZ_JAGSOY010000006.1"/>
</dbReference>
<evidence type="ECO:0000313" key="2">
    <source>
        <dbReference type="EMBL" id="MBU2710389.1"/>
    </source>
</evidence>
<dbReference type="EMBL" id="JAGSOY010000006">
    <property type="protein sequence ID" value="MBU2710389.1"/>
    <property type="molecule type" value="Genomic_DNA"/>
</dbReference>
<evidence type="ECO:0000256" key="1">
    <source>
        <dbReference type="SAM" id="Phobius"/>
    </source>
</evidence>
<organism evidence="2 3">
    <name type="scientific">Zooshikella harenae</name>
    <dbReference type="NCBI Taxonomy" id="2827238"/>
    <lineage>
        <taxon>Bacteria</taxon>
        <taxon>Pseudomonadati</taxon>
        <taxon>Pseudomonadota</taxon>
        <taxon>Gammaproteobacteria</taxon>
        <taxon>Oceanospirillales</taxon>
        <taxon>Zooshikellaceae</taxon>
        <taxon>Zooshikella</taxon>
    </lineage>
</organism>
<keyword evidence="1" id="KW-0472">Membrane</keyword>
<evidence type="ECO:0000313" key="3">
    <source>
        <dbReference type="Proteomes" id="UP000690515"/>
    </source>
</evidence>
<protein>
    <submittedName>
        <fullName evidence="2">Uncharacterized protein</fullName>
    </submittedName>
</protein>
<reference evidence="2 3" key="1">
    <citation type="submission" date="2021-04" db="EMBL/GenBank/DDBJ databases">
        <authorList>
            <person name="Pira H."/>
            <person name="Risdian C."/>
            <person name="Wink J."/>
        </authorList>
    </citation>
    <scope>NUCLEOTIDE SEQUENCE [LARGE SCALE GENOMIC DNA]</scope>
    <source>
        <strain evidence="2 3">WH53</strain>
    </source>
</reference>
<feature type="transmembrane region" description="Helical" evidence="1">
    <location>
        <begin position="60"/>
        <end position="81"/>
    </location>
</feature>
<name>A0ABS5Z8M5_9GAMM</name>
<proteinExistence type="predicted"/>
<gene>
    <name evidence="2" type="ORF">KCG35_04910</name>
</gene>
<comment type="caution">
    <text evidence="2">The sequence shown here is derived from an EMBL/GenBank/DDBJ whole genome shotgun (WGS) entry which is preliminary data.</text>
</comment>
<keyword evidence="3" id="KW-1185">Reference proteome</keyword>
<dbReference type="Proteomes" id="UP000690515">
    <property type="component" value="Unassembled WGS sequence"/>
</dbReference>
<sequence length="106" mass="11695">MNSFSSSHHGVDHFDWTYQKKLVQTLICSLITQMMLLLINVSVTTEQGYVAILHSLSSSYMLSMSLMLGFAAGLSVILAALPYDRKGTLYFVVVIVNIILAKALLP</sequence>
<keyword evidence="1" id="KW-0812">Transmembrane</keyword>
<feature type="transmembrane region" description="Helical" evidence="1">
    <location>
        <begin position="22"/>
        <end position="39"/>
    </location>
</feature>
<accession>A0ABS5Z8M5</accession>